<dbReference type="AlphaFoldDB" id="X1CRB0"/>
<organism evidence="2">
    <name type="scientific">marine sediment metagenome</name>
    <dbReference type="NCBI Taxonomy" id="412755"/>
    <lineage>
        <taxon>unclassified sequences</taxon>
        <taxon>metagenomes</taxon>
        <taxon>ecological metagenomes</taxon>
    </lineage>
</organism>
<gene>
    <name evidence="2" type="ORF">S01H4_24589</name>
</gene>
<sequence>RAIKTKALKKKLEERGYRIDINEQGVLSAYPTQDEKTPEQIQSDIDILYSDLEQKGGSAMGINMNAVIDAARQDASEIQSPDANVWEWIAILHLGGTIVHEAIHAGGSQSEGPSEEAEKRFIEQALPLVNEEYRKSLESKGQEEMYAPLVITEGVRMATDKGWYKTAQQLTHYVSQFFSDPPQGSDLSGRFPSGPHSDMGRAEWGMIAQQNQGEPIEKKLGRQFMSPLPPDLSQENDSIEEQLRKYTREDQKLDPKASIEELLSEGHDRDRGYETLEGLLDEKRPKPLILPLQKE</sequence>
<name>X1CRB0_9ZZZZ</name>
<evidence type="ECO:0000256" key="1">
    <source>
        <dbReference type="SAM" id="MobiDB-lite"/>
    </source>
</evidence>
<feature type="region of interest" description="Disordered" evidence="1">
    <location>
        <begin position="227"/>
        <end position="295"/>
    </location>
</feature>
<reference evidence="2" key="1">
    <citation type="journal article" date="2014" name="Front. Microbiol.">
        <title>High frequency of phylogenetically diverse reductive dehalogenase-homologous genes in deep subseafloor sedimentary metagenomes.</title>
        <authorList>
            <person name="Kawai M."/>
            <person name="Futagami T."/>
            <person name="Toyoda A."/>
            <person name="Takaki Y."/>
            <person name="Nishi S."/>
            <person name="Hori S."/>
            <person name="Arai W."/>
            <person name="Tsubouchi T."/>
            <person name="Morono Y."/>
            <person name="Uchiyama I."/>
            <person name="Ito T."/>
            <person name="Fujiyama A."/>
            <person name="Inagaki F."/>
            <person name="Takami H."/>
        </authorList>
    </citation>
    <scope>NUCLEOTIDE SEQUENCE</scope>
    <source>
        <strain evidence="2">Expedition CK06-06</strain>
    </source>
</reference>
<feature type="non-terminal residue" evidence="2">
    <location>
        <position position="1"/>
    </location>
</feature>
<accession>X1CRB0</accession>
<feature type="compositionally biased region" description="Basic and acidic residues" evidence="1">
    <location>
        <begin position="241"/>
        <end position="285"/>
    </location>
</feature>
<evidence type="ECO:0000313" key="2">
    <source>
        <dbReference type="EMBL" id="GAG86816.1"/>
    </source>
</evidence>
<comment type="caution">
    <text evidence="2">The sequence shown here is derived from an EMBL/GenBank/DDBJ whole genome shotgun (WGS) entry which is preliminary data.</text>
</comment>
<feature type="non-terminal residue" evidence="2">
    <location>
        <position position="295"/>
    </location>
</feature>
<dbReference type="EMBL" id="BART01011574">
    <property type="protein sequence ID" value="GAG86816.1"/>
    <property type="molecule type" value="Genomic_DNA"/>
</dbReference>
<proteinExistence type="predicted"/>
<protein>
    <submittedName>
        <fullName evidence="2">Uncharacterized protein</fullName>
    </submittedName>
</protein>